<evidence type="ECO:0000313" key="2">
    <source>
        <dbReference type="EMBL" id="MFD2275874.1"/>
    </source>
</evidence>
<protein>
    <submittedName>
        <fullName evidence="2">Uncharacterized protein</fullName>
    </submittedName>
</protein>
<comment type="caution">
    <text evidence="2">The sequence shown here is derived from an EMBL/GenBank/DDBJ whole genome shotgun (WGS) entry which is preliminary data.</text>
</comment>
<name>A0ABW5E0J3_9BACT</name>
<evidence type="ECO:0000256" key="1">
    <source>
        <dbReference type="SAM" id="MobiDB-lite"/>
    </source>
</evidence>
<dbReference type="Proteomes" id="UP001597297">
    <property type="component" value="Unassembled WGS sequence"/>
</dbReference>
<feature type="region of interest" description="Disordered" evidence="1">
    <location>
        <begin position="1"/>
        <end position="26"/>
    </location>
</feature>
<organism evidence="2 3">
    <name type="scientific">Rubritalea spongiae</name>
    <dbReference type="NCBI Taxonomy" id="430797"/>
    <lineage>
        <taxon>Bacteria</taxon>
        <taxon>Pseudomonadati</taxon>
        <taxon>Verrucomicrobiota</taxon>
        <taxon>Verrucomicrobiia</taxon>
        <taxon>Verrucomicrobiales</taxon>
        <taxon>Rubritaleaceae</taxon>
        <taxon>Rubritalea</taxon>
    </lineage>
</organism>
<reference evidence="3" key="1">
    <citation type="journal article" date="2019" name="Int. J. Syst. Evol. Microbiol.">
        <title>The Global Catalogue of Microorganisms (GCM) 10K type strain sequencing project: providing services to taxonomists for standard genome sequencing and annotation.</title>
        <authorList>
            <consortium name="The Broad Institute Genomics Platform"/>
            <consortium name="The Broad Institute Genome Sequencing Center for Infectious Disease"/>
            <person name="Wu L."/>
            <person name="Ma J."/>
        </authorList>
    </citation>
    <scope>NUCLEOTIDE SEQUENCE [LARGE SCALE GENOMIC DNA]</scope>
    <source>
        <strain evidence="3">JCM 16545</strain>
    </source>
</reference>
<dbReference type="EMBL" id="JBHUJC010000013">
    <property type="protein sequence ID" value="MFD2275874.1"/>
    <property type="molecule type" value="Genomic_DNA"/>
</dbReference>
<keyword evidence="3" id="KW-1185">Reference proteome</keyword>
<accession>A0ABW5E0J3</accession>
<proteinExistence type="predicted"/>
<sequence>MQKKSAASQPARQDDPSKYNIPSKPEESLLDRAQILGNGSTWTMVPKTSVLTVPERLKSKLLIAPKGKFVNWKTFLNSNPAWLGVEKVNLPTSSGVSKIDFERFTSINSKDKIIIAVLGNDPISVEPTAIEKVPPKTSK</sequence>
<feature type="compositionally biased region" description="Polar residues" evidence="1">
    <location>
        <begin position="1"/>
        <end position="11"/>
    </location>
</feature>
<dbReference type="RefSeq" id="WP_377095127.1">
    <property type="nucleotide sequence ID" value="NZ_JBHSJM010000001.1"/>
</dbReference>
<evidence type="ECO:0000313" key="3">
    <source>
        <dbReference type="Proteomes" id="UP001597297"/>
    </source>
</evidence>
<gene>
    <name evidence="2" type="ORF">ACFSQZ_05290</name>
</gene>